<feature type="compositionally biased region" description="Low complexity" evidence="1">
    <location>
        <begin position="274"/>
        <end position="284"/>
    </location>
</feature>
<dbReference type="SUPFAM" id="SSF64182">
    <property type="entry name" value="DHH phosphoesterases"/>
    <property type="match status" value="1"/>
</dbReference>
<dbReference type="Pfam" id="PF01368">
    <property type="entry name" value="DHH"/>
    <property type="match status" value="1"/>
</dbReference>
<dbReference type="AlphaFoldDB" id="A0A0G1INM3"/>
<feature type="region of interest" description="Disordered" evidence="1">
    <location>
        <begin position="271"/>
        <end position="301"/>
    </location>
</feature>
<dbReference type="Proteomes" id="UP000034521">
    <property type="component" value="Unassembled WGS sequence"/>
</dbReference>
<reference evidence="3 4" key="1">
    <citation type="journal article" date="2015" name="Nature">
        <title>rRNA introns, odd ribosomes, and small enigmatic genomes across a large radiation of phyla.</title>
        <authorList>
            <person name="Brown C.T."/>
            <person name="Hug L.A."/>
            <person name="Thomas B.C."/>
            <person name="Sharon I."/>
            <person name="Castelle C.J."/>
            <person name="Singh A."/>
            <person name="Wilkins M.J."/>
            <person name="Williams K.H."/>
            <person name="Banfield J.F."/>
        </authorList>
    </citation>
    <scope>NUCLEOTIDE SEQUENCE [LARGE SCALE GENOMIC DNA]</scope>
</reference>
<feature type="domain" description="DDH" evidence="2">
    <location>
        <begin position="19"/>
        <end position="210"/>
    </location>
</feature>
<dbReference type="Gene3D" id="3.90.1640.10">
    <property type="entry name" value="inorganic pyrophosphatase (n-terminal core)"/>
    <property type="match status" value="1"/>
</dbReference>
<evidence type="ECO:0000259" key="2">
    <source>
        <dbReference type="Pfam" id="PF01368"/>
    </source>
</evidence>
<accession>A0A0G1INM3</accession>
<dbReference type="InterPro" id="IPR038763">
    <property type="entry name" value="DHH_sf"/>
</dbReference>
<dbReference type="PATRIC" id="fig|1618437.3.peg.528"/>
<comment type="caution">
    <text evidence="3">The sequence shown here is derived from an EMBL/GenBank/DDBJ whole genome shotgun (WGS) entry which is preliminary data.</text>
</comment>
<organism evidence="3 4">
    <name type="scientific">Candidatus Gottesmanbacteria bacterium GW2011_GWA1_44_24b</name>
    <dbReference type="NCBI Taxonomy" id="1618437"/>
    <lineage>
        <taxon>Bacteria</taxon>
        <taxon>Candidatus Gottesmaniibacteriota</taxon>
    </lineage>
</organism>
<gene>
    <name evidence="3" type="ORF">UW52_C0018G0009</name>
</gene>
<sequence>MDVQTNLAKVKEQIEKAKSIVIATHGNPSMDSLGSSLSFYLGLLGLGKTVTVVCPDPVTVEYSNLVGVNKLDTKIGGKRNFVISLDYQEGSIEKVSYNIEGNKFNLVIEPRPGFEDFSADKIHYTHAGGFADCIITVDTPKLEDLGSLYEDNKELFGEKPIINIDHHKQNTLYGAINLIDTNVSSTTELIAVVMSFSGVKLSEDIATNLLNSIEESTDHFQKSTVNARTFEVASVCMKAGGKRFGNIQKPSGPAVAVPQASQPIKQNIQGAVKQDQTQQTQQTQGEDWLKPKIFKNPNTNI</sequence>
<dbReference type="PANTHER" id="PTHR47618">
    <property type="entry name" value="BIFUNCTIONAL OLIGORIBONUCLEASE AND PAP PHOSPHATASE NRNA"/>
    <property type="match status" value="1"/>
</dbReference>
<proteinExistence type="predicted"/>
<dbReference type="EMBL" id="LCIQ01000018">
    <property type="protein sequence ID" value="KKT60730.1"/>
    <property type="molecule type" value="Genomic_DNA"/>
</dbReference>
<name>A0A0G1INM3_9BACT</name>
<evidence type="ECO:0000256" key="1">
    <source>
        <dbReference type="SAM" id="MobiDB-lite"/>
    </source>
</evidence>
<dbReference type="InterPro" id="IPR001667">
    <property type="entry name" value="DDH_dom"/>
</dbReference>
<dbReference type="PANTHER" id="PTHR47618:SF1">
    <property type="entry name" value="BIFUNCTIONAL OLIGORIBONUCLEASE AND PAP PHOSPHATASE NRNA"/>
    <property type="match status" value="1"/>
</dbReference>
<evidence type="ECO:0000313" key="4">
    <source>
        <dbReference type="Proteomes" id="UP000034521"/>
    </source>
</evidence>
<protein>
    <submittedName>
        <fullName evidence="3">Phosphoesterase RecJ domain protein</fullName>
    </submittedName>
</protein>
<evidence type="ECO:0000313" key="3">
    <source>
        <dbReference type="EMBL" id="KKT60730.1"/>
    </source>
</evidence>
<dbReference type="InterPro" id="IPR051319">
    <property type="entry name" value="Oligoribo/pAp-PDE_c-di-AMP_PDE"/>
</dbReference>